<name>A0ABR0KNL4_9EURO</name>
<evidence type="ECO:0000256" key="3">
    <source>
        <dbReference type="ARBA" id="ARBA00022801"/>
    </source>
</evidence>
<dbReference type="InterPro" id="IPR012337">
    <property type="entry name" value="RNaseH-like_sf"/>
</dbReference>
<dbReference type="NCBIfam" id="NF003765">
    <property type="entry name" value="PRK05359.1"/>
    <property type="match status" value="1"/>
</dbReference>
<protein>
    <submittedName>
        <fullName evidence="6">Phosphatidylinositol 3,4,5-trisphosphate-dependent Rac exchanger 2 protein</fullName>
    </submittedName>
</protein>
<evidence type="ECO:0000259" key="5">
    <source>
        <dbReference type="SMART" id="SM00479"/>
    </source>
</evidence>
<comment type="similarity">
    <text evidence="1">Belongs to the oligoribonuclease family.</text>
</comment>
<keyword evidence="2" id="KW-0540">Nuclease</keyword>
<keyword evidence="7" id="KW-1185">Reference proteome</keyword>
<dbReference type="CDD" id="cd06135">
    <property type="entry name" value="Orn"/>
    <property type="match status" value="1"/>
</dbReference>
<evidence type="ECO:0000256" key="2">
    <source>
        <dbReference type="ARBA" id="ARBA00022722"/>
    </source>
</evidence>
<dbReference type="InterPro" id="IPR036397">
    <property type="entry name" value="RNaseH_sf"/>
</dbReference>
<dbReference type="SUPFAM" id="SSF53098">
    <property type="entry name" value="Ribonuclease H-like"/>
    <property type="match status" value="1"/>
</dbReference>
<feature type="domain" description="Exonuclease" evidence="5">
    <location>
        <begin position="9"/>
        <end position="188"/>
    </location>
</feature>
<gene>
    <name evidence="6" type="primary">rex2</name>
    <name evidence="6" type="ORF">LTR24_000378</name>
</gene>
<evidence type="ECO:0000256" key="1">
    <source>
        <dbReference type="ARBA" id="ARBA00009921"/>
    </source>
</evidence>
<dbReference type="EMBL" id="JAVRRG010000003">
    <property type="protein sequence ID" value="KAK5102147.1"/>
    <property type="molecule type" value="Genomic_DNA"/>
</dbReference>
<dbReference type="InterPro" id="IPR022894">
    <property type="entry name" value="Oligoribonuclease"/>
</dbReference>
<dbReference type="PANTHER" id="PTHR11046:SF0">
    <property type="entry name" value="OLIGORIBONUCLEASE, MITOCHONDRIAL"/>
    <property type="match status" value="1"/>
</dbReference>
<keyword evidence="4" id="KW-0269">Exonuclease</keyword>
<dbReference type="Proteomes" id="UP001345013">
    <property type="component" value="Unassembled WGS sequence"/>
</dbReference>
<evidence type="ECO:0000313" key="6">
    <source>
        <dbReference type="EMBL" id="KAK5102147.1"/>
    </source>
</evidence>
<evidence type="ECO:0000313" key="7">
    <source>
        <dbReference type="Proteomes" id="UP001345013"/>
    </source>
</evidence>
<evidence type="ECO:0000256" key="4">
    <source>
        <dbReference type="ARBA" id="ARBA00022839"/>
    </source>
</evidence>
<comment type="caution">
    <text evidence="6">The sequence shown here is derived from an EMBL/GenBank/DDBJ whole genome shotgun (WGS) entry which is preliminary data.</text>
</comment>
<dbReference type="PANTHER" id="PTHR11046">
    <property type="entry name" value="OLIGORIBONUCLEASE, MITOCHONDRIAL"/>
    <property type="match status" value="1"/>
</dbReference>
<sequence length="200" mass="21400">MALTRSTDPLVWIDCEMTGLDPTTDSILQISCYITDARLTLLDPTGYHATITTSPSTLAAMSPWCTTTHTASGLVAACQSPSSIPAPHAAAALLSYIQRYVPQPRVALLAGNSVHADRMFLARDPWAPVVEWLHYRILDVSAIKEGVRRWCGEGVLGGVPRKKGCHTAGEDVRESIEEGRYYMGLFEGLGRDGGGGGGGV</sequence>
<accession>A0ABR0KNL4</accession>
<proteinExistence type="inferred from homology"/>
<organism evidence="6 7">
    <name type="scientific">Lithohypha guttulata</name>
    <dbReference type="NCBI Taxonomy" id="1690604"/>
    <lineage>
        <taxon>Eukaryota</taxon>
        <taxon>Fungi</taxon>
        <taxon>Dikarya</taxon>
        <taxon>Ascomycota</taxon>
        <taxon>Pezizomycotina</taxon>
        <taxon>Eurotiomycetes</taxon>
        <taxon>Chaetothyriomycetidae</taxon>
        <taxon>Chaetothyriales</taxon>
        <taxon>Trichomeriaceae</taxon>
        <taxon>Lithohypha</taxon>
    </lineage>
</organism>
<reference evidence="6 7" key="1">
    <citation type="submission" date="2023-08" db="EMBL/GenBank/DDBJ databases">
        <title>Black Yeasts Isolated from many extreme environments.</title>
        <authorList>
            <person name="Coleine C."/>
            <person name="Stajich J.E."/>
            <person name="Selbmann L."/>
        </authorList>
    </citation>
    <scope>NUCLEOTIDE SEQUENCE [LARGE SCALE GENOMIC DNA]</scope>
    <source>
        <strain evidence="6 7">CCFEE 5885</strain>
    </source>
</reference>
<dbReference type="SMART" id="SM00479">
    <property type="entry name" value="EXOIII"/>
    <property type="match status" value="1"/>
</dbReference>
<dbReference type="Pfam" id="PF00929">
    <property type="entry name" value="RNase_T"/>
    <property type="match status" value="1"/>
</dbReference>
<dbReference type="Gene3D" id="3.30.420.10">
    <property type="entry name" value="Ribonuclease H-like superfamily/Ribonuclease H"/>
    <property type="match status" value="1"/>
</dbReference>
<keyword evidence="3" id="KW-0378">Hydrolase</keyword>
<dbReference type="InterPro" id="IPR013520">
    <property type="entry name" value="Ribonucl_H"/>
</dbReference>